<proteinExistence type="predicted"/>
<dbReference type="AlphaFoldDB" id="A0A654KGV1"/>
<evidence type="ECO:0008006" key="3">
    <source>
        <dbReference type="Google" id="ProtNLM"/>
    </source>
</evidence>
<dbReference type="Gene3D" id="3.90.1720.70">
    <property type="match status" value="1"/>
</dbReference>
<evidence type="ECO:0000313" key="2">
    <source>
        <dbReference type="Proteomes" id="UP000007472"/>
    </source>
</evidence>
<dbReference type="KEGG" id="teq:TEQUI_0760"/>
<reference evidence="1 2" key="1">
    <citation type="journal article" date="2011" name="J. Bacteriol.">
        <title>Genome sequence of Taylorella equigenitalis MCE9, the causative agent of contagious equine metritis.</title>
        <authorList>
            <person name="Hebert L."/>
            <person name="Moumen B."/>
            <person name="Duquesne F."/>
            <person name="Breuil M.F."/>
            <person name="Laugier C."/>
            <person name="Batto J.M."/>
            <person name="Renault P."/>
            <person name="Petry S."/>
        </authorList>
    </citation>
    <scope>NUCLEOTIDE SEQUENCE [LARGE SCALE GENOMIC DNA]</scope>
    <source>
        <strain evidence="1 2">MCE9</strain>
    </source>
</reference>
<evidence type="ECO:0000313" key="1">
    <source>
        <dbReference type="EMBL" id="ADU91698.1"/>
    </source>
</evidence>
<organism evidence="1 2">
    <name type="scientific">Taylorella equigenitalis (strain MCE9)</name>
    <dbReference type="NCBI Taxonomy" id="937774"/>
    <lineage>
        <taxon>Bacteria</taxon>
        <taxon>Pseudomonadati</taxon>
        <taxon>Pseudomonadota</taxon>
        <taxon>Betaproteobacteria</taxon>
        <taxon>Burkholderiales</taxon>
        <taxon>Alcaligenaceae</taxon>
        <taxon>Taylorella</taxon>
    </lineage>
</organism>
<dbReference type="Proteomes" id="UP000007472">
    <property type="component" value="Chromosome"/>
</dbReference>
<dbReference type="EMBL" id="CP002456">
    <property type="protein sequence ID" value="ADU91698.1"/>
    <property type="molecule type" value="Genomic_DNA"/>
</dbReference>
<name>A0A654KGV1_TAYEM</name>
<sequence length="45" mass="5093">MGILIFLLPGHKGYSGHATLWDGSNCYDSCYFGDEASKAYFWELK</sequence>
<gene>
    <name evidence="1" type="ordered locus">TEQUI_0760</name>
</gene>
<protein>
    <recommendedName>
        <fullName evidence="3">Cytoplasmic protein</fullName>
    </recommendedName>
</protein>
<accession>A0A654KGV1</accession>